<dbReference type="EMBL" id="JAERTX010000002">
    <property type="protein sequence ID" value="MBM9458800.1"/>
    <property type="molecule type" value="Genomic_DNA"/>
</dbReference>
<accession>A0A939BXG6</accession>
<gene>
    <name evidence="1" type="ORF">JK386_02720</name>
</gene>
<comment type="caution">
    <text evidence="1">The sequence shown here is derived from an EMBL/GenBank/DDBJ whole genome shotgun (WGS) entry which is preliminary data.</text>
</comment>
<dbReference type="Proteomes" id="UP000663791">
    <property type="component" value="Unassembled WGS sequence"/>
</dbReference>
<name>A0A939BXG6_9ACTN</name>
<evidence type="ECO:0000313" key="2">
    <source>
        <dbReference type="Proteomes" id="UP000663791"/>
    </source>
</evidence>
<evidence type="ECO:0008006" key="3">
    <source>
        <dbReference type="Google" id="ProtNLM"/>
    </source>
</evidence>
<dbReference type="AlphaFoldDB" id="A0A939BXG6"/>
<sequence length="323" mass="36396">MTLSADDVRLLPLSLRRELIAAGHTDRSLARGLRTGALARPRRGAYVDGHMWAGLTDEERYAVRARAAYRQAGTDVVLSHASALPFLDAPLWGHDLADVHLTRRDGRTGRREAGIRQHRGRLVDGDIVEANGLLVSSPVRATLEVATLVSVEASLAVANHFLHRGALTIEQLHGRYESPLLHWPASLGTTLMLRLADPRIESVGESRTAYFLWRSCLPKPVPQFEVFDGHVLVGRLDFAFPDLGIWLEFDGRVKYERFRRPGEAIVDVVLREKRRQDRIEEITGWRCLRIVWADLARPAALERRILQLVDDVARTRGVRRDQA</sequence>
<reference evidence="1" key="1">
    <citation type="submission" date="2021-01" db="EMBL/GenBank/DDBJ databases">
        <title>Novel species in genus Nocardioides.</title>
        <authorList>
            <person name="Zhang G."/>
        </authorList>
    </citation>
    <scope>NUCLEOTIDE SEQUENCE</scope>
    <source>
        <strain evidence="1">Zg-536</strain>
    </source>
</reference>
<dbReference type="RefSeq" id="WP_205290118.1">
    <property type="nucleotide sequence ID" value="NZ_CP074406.1"/>
</dbReference>
<proteinExistence type="predicted"/>
<protein>
    <recommendedName>
        <fullName evidence="3">Type IV toxin-antitoxin system AbiEi family antitoxin domain-containing protein</fullName>
    </recommendedName>
</protein>
<evidence type="ECO:0000313" key="1">
    <source>
        <dbReference type="EMBL" id="MBM9458800.1"/>
    </source>
</evidence>
<organism evidence="1 2">
    <name type="scientific">Nocardioides faecalis</name>
    <dbReference type="NCBI Taxonomy" id="2803858"/>
    <lineage>
        <taxon>Bacteria</taxon>
        <taxon>Bacillati</taxon>
        <taxon>Actinomycetota</taxon>
        <taxon>Actinomycetes</taxon>
        <taxon>Propionibacteriales</taxon>
        <taxon>Nocardioidaceae</taxon>
        <taxon>Nocardioides</taxon>
    </lineage>
</organism>
<keyword evidence="2" id="KW-1185">Reference proteome</keyword>